<evidence type="ECO:0000313" key="1">
    <source>
        <dbReference type="EMBL" id="OEZ99593.1"/>
    </source>
</evidence>
<dbReference type="OrthoDB" id="8776274at2"/>
<proteinExistence type="predicted"/>
<dbReference type="PATRIC" id="fig|762836.4.peg.2716"/>
<reference evidence="2" key="1">
    <citation type="journal article" date="2016" name="Front. Microbiol.">
        <title>Molecular Keys to the Janthinobacterium and Duganella spp. Interaction with the Plant Pathogen Fusarium graminearum.</title>
        <authorList>
            <person name="Haack F.S."/>
            <person name="Poehlein A."/>
            <person name="Kroger C."/>
            <person name="Voigt C.A."/>
            <person name="Piepenbring M."/>
            <person name="Bode H.B."/>
            <person name="Daniel R."/>
            <person name="Schafer W."/>
            <person name="Streit W.R."/>
        </authorList>
    </citation>
    <scope>NUCLEOTIDE SEQUENCE [LARGE SCALE GENOMIC DNA]</scope>
    <source>
        <strain evidence="2">T54</strain>
    </source>
</reference>
<keyword evidence="2" id="KW-1185">Reference proteome</keyword>
<name>A0A1E7WKL1_9BURK</name>
<accession>A0A1E7WKL1</accession>
<gene>
    <name evidence="1" type="ORF">DUPY_26370</name>
</gene>
<dbReference type="RefSeq" id="WP_070248741.1">
    <property type="nucleotide sequence ID" value="NZ_LROM01000087.1"/>
</dbReference>
<dbReference type="EMBL" id="LROM01000087">
    <property type="protein sequence ID" value="OEZ99593.1"/>
    <property type="molecule type" value="Genomic_DNA"/>
</dbReference>
<protein>
    <submittedName>
        <fullName evidence="1">Uncharacterized protein</fullName>
    </submittedName>
</protein>
<evidence type="ECO:0000313" key="2">
    <source>
        <dbReference type="Proteomes" id="UP000175989"/>
    </source>
</evidence>
<comment type="caution">
    <text evidence="1">The sequence shown here is derived from an EMBL/GenBank/DDBJ whole genome shotgun (WGS) entry which is preliminary data.</text>
</comment>
<dbReference type="AlphaFoldDB" id="A0A1E7WKL1"/>
<sequence>MRFKFETRRHGRCLAEAEHSGDQVAIDIWWDQNTDPKRVEYLLHIKDLPLPKQIPEGGALQDAVRIAVNHFETFKVKDGDDFEFHCSRITMRWDGKLYNKMGG</sequence>
<dbReference type="Proteomes" id="UP000175989">
    <property type="component" value="Unassembled WGS sequence"/>
</dbReference>
<organism evidence="1 2">
    <name type="scientific">Duganella phyllosphaerae</name>
    <dbReference type="NCBI Taxonomy" id="762836"/>
    <lineage>
        <taxon>Bacteria</taxon>
        <taxon>Pseudomonadati</taxon>
        <taxon>Pseudomonadota</taxon>
        <taxon>Betaproteobacteria</taxon>
        <taxon>Burkholderiales</taxon>
        <taxon>Oxalobacteraceae</taxon>
        <taxon>Telluria group</taxon>
        <taxon>Duganella</taxon>
    </lineage>
</organism>